<organism evidence="2 3">
    <name type="scientific">Glycomyces paridis</name>
    <dbReference type="NCBI Taxonomy" id="2126555"/>
    <lineage>
        <taxon>Bacteria</taxon>
        <taxon>Bacillati</taxon>
        <taxon>Actinomycetota</taxon>
        <taxon>Actinomycetes</taxon>
        <taxon>Glycomycetales</taxon>
        <taxon>Glycomycetaceae</taxon>
        <taxon>Glycomyces</taxon>
    </lineage>
</organism>
<comment type="caution">
    <text evidence="2">The sequence shown here is derived from an EMBL/GenBank/DDBJ whole genome shotgun (WGS) entry which is preliminary data.</text>
</comment>
<feature type="domain" description="HTH cro/C1-type" evidence="1">
    <location>
        <begin position="16"/>
        <end position="71"/>
    </location>
</feature>
<dbReference type="InterPro" id="IPR001387">
    <property type="entry name" value="Cro/C1-type_HTH"/>
</dbReference>
<dbReference type="Proteomes" id="UP000305792">
    <property type="component" value="Unassembled WGS sequence"/>
</dbReference>
<keyword evidence="3" id="KW-1185">Reference proteome</keyword>
<sequence length="275" mass="31734">MSRTPYICRVILGRRLVEYRERRGMSVPDAYRKTKVSETKLRKLERGVNDAIRLSDIYAFSAVYRCSPEETDHLIDLAESADSPGWYHPYDVAPEFAHFIEQQEAASAIHIYEQEFVNGLFQLEEYLEELRANRPRQGEEPDRGLRAQRQENVFEKSAPPEIVYVSNEAALRRQVGGQDVMRTQLRRLIELDERDHISILVVPFAAGAHQSMSGPYSILYFADGVFPTTVYLESLHGSRYEDEDDIVLHHEEAFAGTRQIAVPIKEFIDEHYQLA</sequence>
<dbReference type="PROSITE" id="PS50943">
    <property type="entry name" value="HTH_CROC1"/>
    <property type="match status" value="1"/>
</dbReference>
<accession>A0A4V4HNZ2</accession>
<dbReference type="CDD" id="cd00093">
    <property type="entry name" value="HTH_XRE"/>
    <property type="match status" value="1"/>
</dbReference>
<name>A0A4V4HNZ2_9ACTN</name>
<dbReference type="OrthoDB" id="3458445at2"/>
<evidence type="ECO:0000313" key="2">
    <source>
        <dbReference type="EMBL" id="THV27956.1"/>
    </source>
</evidence>
<dbReference type="Pfam" id="PF13560">
    <property type="entry name" value="HTH_31"/>
    <property type="match status" value="1"/>
</dbReference>
<dbReference type="Gene3D" id="1.10.260.40">
    <property type="entry name" value="lambda repressor-like DNA-binding domains"/>
    <property type="match status" value="1"/>
</dbReference>
<dbReference type="RefSeq" id="WP_136530189.1">
    <property type="nucleotide sequence ID" value="NZ_STGX01000009.1"/>
</dbReference>
<dbReference type="InterPro" id="IPR010982">
    <property type="entry name" value="Lambda_DNA-bd_dom_sf"/>
</dbReference>
<dbReference type="GO" id="GO:0003677">
    <property type="term" value="F:DNA binding"/>
    <property type="evidence" value="ECO:0007669"/>
    <property type="project" value="InterPro"/>
</dbReference>
<gene>
    <name evidence="2" type="ORF">E9998_13275</name>
</gene>
<protein>
    <submittedName>
        <fullName evidence="2">Helix-turn-helix domain-containing protein</fullName>
    </submittedName>
</protein>
<dbReference type="EMBL" id="STGX01000009">
    <property type="protein sequence ID" value="THV27956.1"/>
    <property type="molecule type" value="Genomic_DNA"/>
</dbReference>
<dbReference type="AlphaFoldDB" id="A0A4V4HNZ2"/>
<evidence type="ECO:0000259" key="1">
    <source>
        <dbReference type="PROSITE" id="PS50943"/>
    </source>
</evidence>
<evidence type="ECO:0000313" key="3">
    <source>
        <dbReference type="Proteomes" id="UP000305792"/>
    </source>
</evidence>
<reference evidence="2 3" key="1">
    <citation type="journal article" date="2018" name="Int. J. Syst. Evol. Microbiol.">
        <title>Glycomyces paridis sp. nov., isolated from the medicinal plant Paris polyphylla.</title>
        <authorList>
            <person name="Fang X.M."/>
            <person name="Bai J.L."/>
            <person name="Su J."/>
            <person name="Zhao L.L."/>
            <person name="Liu H.Y."/>
            <person name="Ma B.P."/>
            <person name="Zhang Y.Q."/>
            <person name="Yu L.Y."/>
        </authorList>
    </citation>
    <scope>NUCLEOTIDE SEQUENCE [LARGE SCALE GENOMIC DNA]</scope>
    <source>
        <strain evidence="2 3">CPCC 204357</strain>
    </source>
</reference>
<dbReference type="InterPro" id="IPR043917">
    <property type="entry name" value="DUF5753"/>
</dbReference>
<dbReference type="SMART" id="SM00530">
    <property type="entry name" value="HTH_XRE"/>
    <property type="match status" value="1"/>
</dbReference>
<dbReference type="Pfam" id="PF19054">
    <property type="entry name" value="DUF5753"/>
    <property type="match status" value="1"/>
</dbReference>
<proteinExistence type="predicted"/>
<dbReference type="SUPFAM" id="SSF47413">
    <property type="entry name" value="lambda repressor-like DNA-binding domains"/>
    <property type="match status" value="1"/>
</dbReference>